<accession>A0AA39RAS7</accession>
<dbReference type="InterPro" id="IPR019819">
    <property type="entry name" value="Carboxylesterase_B_CS"/>
</dbReference>
<dbReference type="InterPro" id="IPR002018">
    <property type="entry name" value="CarbesteraseB"/>
</dbReference>
<dbReference type="EC" id="3.1.1.-" evidence="3"/>
<dbReference type="EMBL" id="JAFEKC020000001">
    <property type="protein sequence ID" value="KAK0517160.1"/>
    <property type="molecule type" value="Genomic_DNA"/>
</dbReference>
<evidence type="ECO:0000256" key="3">
    <source>
        <dbReference type="RuleBase" id="RU361235"/>
    </source>
</evidence>
<organism evidence="6 7">
    <name type="scientific">Cladonia borealis</name>
    <dbReference type="NCBI Taxonomy" id="184061"/>
    <lineage>
        <taxon>Eukaryota</taxon>
        <taxon>Fungi</taxon>
        <taxon>Dikarya</taxon>
        <taxon>Ascomycota</taxon>
        <taxon>Pezizomycotina</taxon>
        <taxon>Lecanoromycetes</taxon>
        <taxon>OSLEUM clade</taxon>
        <taxon>Lecanoromycetidae</taxon>
        <taxon>Lecanorales</taxon>
        <taxon>Lecanorineae</taxon>
        <taxon>Cladoniaceae</taxon>
        <taxon>Cladonia</taxon>
    </lineage>
</organism>
<dbReference type="PANTHER" id="PTHR11559">
    <property type="entry name" value="CARBOXYLESTERASE"/>
    <property type="match status" value="1"/>
</dbReference>
<dbReference type="InterPro" id="IPR029058">
    <property type="entry name" value="AB_hydrolase_fold"/>
</dbReference>
<keyword evidence="7" id="KW-1185">Reference proteome</keyword>
<evidence type="ECO:0000256" key="2">
    <source>
        <dbReference type="ARBA" id="ARBA00022801"/>
    </source>
</evidence>
<gene>
    <name evidence="6" type="ORF">JMJ35_000315</name>
</gene>
<feature type="domain" description="Carboxylesterase type B" evidence="5">
    <location>
        <begin position="45"/>
        <end position="540"/>
    </location>
</feature>
<dbReference type="SUPFAM" id="SSF53474">
    <property type="entry name" value="alpha/beta-Hydrolases"/>
    <property type="match status" value="1"/>
</dbReference>
<comment type="similarity">
    <text evidence="1 3">Belongs to the type-B carboxylesterase/lipase family.</text>
</comment>
<proteinExistence type="inferred from homology"/>
<dbReference type="PROSITE" id="PS00122">
    <property type="entry name" value="CARBOXYLESTERASE_B_1"/>
    <property type="match status" value="1"/>
</dbReference>
<reference evidence="6" key="1">
    <citation type="submission" date="2023-03" db="EMBL/GenBank/DDBJ databases">
        <title>Complete genome of Cladonia borealis.</title>
        <authorList>
            <person name="Park H."/>
        </authorList>
    </citation>
    <scope>NUCLEOTIDE SEQUENCE</scope>
    <source>
        <strain evidence="6">ANT050790</strain>
    </source>
</reference>
<dbReference type="Gene3D" id="3.40.50.1820">
    <property type="entry name" value="alpha/beta hydrolase"/>
    <property type="match status" value="1"/>
</dbReference>
<dbReference type="GO" id="GO:0016787">
    <property type="term" value="F:hydrolase activity"/>
    <property type="evidence" value="ECO:0007669"/>
    <property type="project" value="UniProtKB-KW"/>
</dbReference>
<dbReference type="Proteomes" id="UP001166286">
    <property type="component" value="Unassembled WGS sequence"/>
</dbReference>
<comment type="caution">
    <text evidence="6">The sequence shown here is derived from an EMBL/GenBank/DDBJ whole genome shotgun (WGS) entry which is preliminary data.</text>
</comment>
<feature type="chain" id="PRO_5041488847" description="Carboxylic ester hydrolase" evidence="3">
    <location>
        <begin position="21"/>
        <end position="562"/>
    </location>
</feature>
<feature type="signal peptide" evidence="3">
    <location>
        <begin position="1"/>
        <end position="20"/>
    </location>
</feature>
<dbReference type="PROSITE" id="PS00941">
    <property type="entry name" value="CARBOXYLESTERASE_B_2"/>
    <property type="match status" value="1"/>
</dbReference>
<sequence length="562" mass="60109">MKASFNWAIAGVTLLAGVAASPVSSTLPIVDLGYEVHQAFLYNSTGGFYNFSNIRYAQPPVGELRFRAPLPPTGRNTTVDNGSVGRICPQASPAWELIAEVFDPDYLEGKPYNGSAAGSTSSGGGAPSLPPQDPRTTEDCLFLDVVVPQKIFQDASKTTNDTCGAPVLVWIYGGGYTAGEKSAYNAAGLIKASQATNTDGIIFVSLNYRLGAFGWISGPTLQSDGVANAGLYDQRLALQWVQDNIHLFGGDPNRVTVIGESAGGGSIIHQITAFGGLQGPAPFQQAVVQSGAFQNVVSNLQEEETAQTFLALLNVNTIEEARQLSSEALITANIIQVANSSYGDFTYGPVVDGLFAPAIPGKLLLQGSYDHDLTLMLGHNADEGLLFTNPAIQNDTSFNEYILQAFPTIQPSVASYIENVLYPPNMPGVLGTTGYSDETGRVVLVLSESTFTCNMFYLDKAFNNQTYAYQFSVPPGLHGEDIPYTFFNGPSASVVSDPIAIALQEYITSFAINGKPSGPSLPMFPLYTNATDIIDLNATSITEILDPIANSRCDWWQKELYV</sequence>
<protein>
    <recommendedName>
        <fullName evidence="3">Carboxylic ester hydrolase</fullName>
        <ecNumber evidence="3">3.1.1.-</ecNumber>
    </recommendedName>
</protein>
<keyword evidence="3" id="KW-0732">Signal</keyword>
<evidence type="ECO:0000256" key="4">
    <source>
        <dbReference type="SAM" id="MobiDB-lite"/>
    </source>
</evidence>
<evidence type="ECO:0000313" key="7">
    <source>
        <dbReference type="Proteomes" id="UP001166286"/>
    </source>
</evidence>
<dbReference type="FunFam" id="3.40.50.1820:FF:000499">
    <property type="entry name" value="Carboxylic ester hydrolase"/>
    <property type="match status" value="1"/>
</dbReference>
<dbReference type="AlphaFoldDB" id="A0AA39RAS7"/>
<name>A0AA39RAS7_9LECA</name>
<dbReference type="Pfam" id="PF00135">
    <property type="entry name" value="COesterase"/>
    <property type="match status" value="1"/>
</dbReference>
<feature type="region of interest" description="Disordered" evidence="4">
    <location>
        <begin position="113"/>
        <end position="134"/>
    </location>
</feature>
<evidence type="ECO:0000256" key="1">
    <source>
        <dbReference type="ARBA" id="ARBA00005964"/>
    </source>
</evidence>
<keyword evidence="2 3" id="KW-0378">Hydrolase</keyword>
<dbReference type="InterPro" id="IPR019826">
    <property type="entry name" value="Carboxylesterase_B_AS"/>
</dbReference>
<evidence type="ECO:0000259" key="5">
    <source>
        <dbReference type="Pfam" id="PF00135"/>
    </source>
</evidence>
<dbReference type="InterPro" id="IPR050309">
    <property type="entry name" value="Type-B_Carboxylest/Lipase"/>
</dbReference>
<evidence type="ECO:0000313" key="6">
    <source>
        <dbReference type="EMBL" id="KAK0517160.1"/>
    </source>
</evidence>